<evidence type="ECO:0000256" key="5">
    <source>
        <dbReference type="ARBA" id="ARBA00023014"/>
    </source>
</evidence>
<evidence type="ECO:0000313" key="6">
    <source>
        <dbReference type="EMBL" id="MDQ0288562.1"/>
    </source>
</evidence>
<dbReference type="Proteomes" id="UP001238163">
    <property type="component" value="Unassembled WGS sequence"/>
</dbReference>
<gene>
    <name evidence="6" type="ORF">J3R75_000669</name>
</gene>
<dbReference type="Gene3D" id="3.50.50.60">
    <property type="entry name" value="FAD/NAD(P)-binding domain"/>
    <property type="match status" value="1"/>
</dbReference>
<dbReference type="RefSeq" id="WP_307259893.1">
    <property type="nucleotide sequence ID" value="NZ_JAUSVL010000001.1"/>
</dbReference>
<dbReference type="GO" id="GO:0016491">
    <property type="term" value="F:oxidoreductase activity"/>
    <property type="evidence" value="ECO:0007669"/>
    <property type="project" value="UniProtKB-KW"/>
</dbReference>
<evidence type="ECO:0000313" key="7">
    <source>
        <dbReference type="Proteomes" id="UP001238163"/>
    </source>
</evidence>
<dbReference type="PANTHER" id="PTHR43498">
    <property type="entry name" value="FERREDOXIN:COB-COM HETERODISULFIDE REDUCTASE SUBUNIT A"/>
    <property type="match status" value="1"/>
</dbReference>
<dbReference type="Pfam" id="PF12831">
    <property type="entry name" value="FAD_oxidored"/>
    <property type="match status" value="1"/>
</dbReference>
<keyword evidence="5" id="KW-0411">Iron-sulfur</keyword>
<keyword evidence="4" id="KW-0408">Iron</keyword>
<comment type="caution">
    <text evidence="6">The sequence shown here is derived from an EMBL/GenBank/DDBJ whole genome shotgun (WGS) entry which is preliminary data.</text>
</comment>
<keyword evidence="2" id="KW-0479">Metal-binding</keyword>
<dbReference type="AlphaFoldDB" id="A0AAE3VDL1"/>
<keyword evidence="3" id="KW-0560">Oxidoreductase</keyword>
<evidence type="ECO:0000256" key="1">
    <source>
        <dbReference type="ARBA" id="ARBA00022485"/>
    </source>
</evidence>
<evidence type="ECO:0000256" key="4">
    <source>
        <dbReference type="ARBA" id="ARBA00023004"/>
    </source>
</evidence>
<dbReference type="GO" id="GO:0046872">
    <property type="term" value="F:metal ion binding"/>
    <property type="evidence" value="ECO:0007669"/>
    <property type="project" value="UniProtKB-KW"/>
</dbReference>
<reference evidence="6" key="1">
    <citation type="submission" date="2023-07" db="EMBL/GenBank/DDBJ databases">
        <title>Genomic Encyclopedia of Type Strains, Phase IV (KMG-IV): sequencing the most valuable type-strain genomes for metagenomic binning, comparative biology and taxonomic classification.</title>
        <authorList>
            <person name="Goeker M."/>
        </authorList>
    </citation>
    <scope>NUCLEOTIDE SEQUENCE</scope>
    <source>
        <strain evidence="6">DSM 24202</strain>
    </source>
</reference>
<dbReference type="SUPFAM" id="SSF51905">
    <property type="entry name" value="FAD/NAD(P)-binding domain"/>
    <property type="match status" value="1"/>
</dbReference>
<dbReference type="PANTHER" id="PTHR43498:SF1">
    <property type="entry name" value="COB--COM HETERODISULFIDE REDUCTASE IRON-SULFUR SUBUNIT A"/>
    <property type="match status" value="1"/>
</dbReference>
<dbReference type="EMBL" id="JAUSVL010000001">
    <property type="protein sequence ID" value="MDQ0288562.1"/>
    <property type="molecule type" value="Genomic_DNA"/>
</dbReference>
<organism evidence="6 7">
    <name type="scientific">Oligosphaera ethanolica</name>
    <dbReference type="NCBI Taxonomy" id="760260"/>
    <lineage>
        <taxon>Bacteria</taxon>
        <taxon>Pseudomonadati</taxon>
        <taxon>Lentisphaerota</taxon>
        <taxon>Oligosphaeria</taxon>
        <taxon>Oligosphaerales</taxon>
        <taxon>Oligosphaeraceae</taxon>
        <taxon>Oligosphaera</taxon>
    </lineage>
</organism>
<sequence>MSEKAMLNAREIPVVKEVDVLVVGGGYAGFGAAMCAARNGAKTMLVEQQSALGGLVTMGYVALTFSYIEGVAYELFHVLKSINGVTGRFVDVEKTKVVLEQMLLKEKVQILYNTSVVDAIVENNTITGAVIFNKGGFQAIKAKRVIDASGDGDVSAYAGVPFEVGFPEMNNYNQASSLVMHIGNVDMEKYNALGDTIAFWENKIKAAVDNGEYPYMIDRRINWLVRVPGRDPKHQELYICYAHSRNCRCLDGEDLTRQLIEQRQQCQWTMEFCKKNIPGFEGAWLIDTAPMLGVRDSRRIMCEYKLTADDLINGARFDDAIMRAMHAFDAHHPVDVGHVKHVMRPNEKGEMVRRYVDPGFWREVPYRALVTLKIDNLLVAGRNFSADFMAQSGNRLVLECLNMGQAAGTAAALSIKDGVTPRALDAQKLRKRLVEMGINLLEPPKYGAGNASTAVKVSPDDILYPDLNVPGRQSTTTLDPTKRAKYAVNVSALEQEEMEKYLQKQGGYTSTGGDVGTNLE</sequence>
<evidence type="ECO:0008006" key="8">
    <source>
        <dbReference type="Google" id="ProtNLM"/>
    </source>
</evidence>
<keyword evidence="1" id="KW-0004">4Fe-4S</keyword>
<name>A0AAE3VDL1_9BACT</name>
<dbReference type="InterPro" id="IPR039650">
    <property type="entry name" value="HdrA-like"/>
</dbReference>
<proteinExistence type="predicted"/>
<accession>A0AAE3VDL1</accession>
<dbReference type="InterPro" id="IPR036188">
    <property type="entry name" value="FAD/NAD-bd_sf"/>
</dbReference>
<evidence type="ECO:0000256" key="2">
    <source>
        <dbReference type="ARBA" id="ARBA00022723"/>
    </source>
</evidence>
<keyword evidence="7" id="KW-1185">Reference proteome</keyword>
<dbReference type="GO" id="GO:0051539">
    <property type="term" value="F:4 iron, 4 sulfur cluster binding"/>
    <property type="evidence" value="ECO:0007669"/>
    <property type="project" value="UniProtKB-KW"/>
</dbReference>
<protein>
    <recommendedName>
        <fullName evidence="8">FAD-dependent oxidoreductase</fullName>
    </recommendedName>
</protein>
<evidence type="ECO:0000256" key="3">
    <source>
        <dbReference type="ARBA" id="ARBA00023002"/>
    </source>
</evidence>